<dbReference type="InterPro" id="IPR019734">
    <property type="entry name" value="TPR_rpt"/>
</dbReference>
<dbReference type="PROSITE" id="PS50005">
    <property type="entry name" value="TPR"/>
    <property type="match status" value="1"/>
</dbReference>
<feature type="repeat" description="TPR" evidence="1">
    <location>
        <begin position="780"/>
        <end position="813"/>
    </location>
</feature>
<proteinExistence type="predicted"/>
<reference evidence="2" key="1">
    <citation type="submission" date="2018-11" db="EMBL/GenBank/DDBJ databases">
        <authorList>
            <person name="Alioto T."/>
            <person name="Alioto T."/>
        </authorList>
    </citation>
    <scope>NUCLEOTIDE SEQUENCE</scope>
</reference>
<dbReference type="InterPro" id="IPR027417">
    <property type="entry name" value="P-loop_NTPase"/>
</dbReference>
<dbReference type="InterPro" id="IPR011990">
    <property type="entry name" value="TPR-like_helical_dom_sf"/>
</dbReference>
<dbReference type="PANTHER" id="PTHR47691:SF3">
    <property type="entry name" value="HTH-TYPE TRANSCRIPTIONAL REGULATOR RV0890C-RELATED"/>
    <property type="match status" value="1"/>
</dbReference>
<dbReference type="Gene3D" id="3.40.50.300">
    <property type="entry name" value="P-loop containing nucleotide triphosphate hydrolases"/>
    <property type="match status" value="1"/>
</dbReference>
<sequence length="916" mass="104966">MIKKNLGNFEKLLSNKVDHLKKDMDRGFSEIDKKFVANDGTLKSHATQLEKIKENLYLLPCRDNQSLSIRSSLRSLTNDFIGRDDDISKIIESLQTKKVVVVLAPYGFGTSEIVVAVGHQFNATSVVHADMRDIGHTVSGKLITLFGLNPLPDTIAQLKTICPYLTNTLLIFDNLDYIFEKKEHKSDFESTVRVLTDDALCKDVKVLCATQQSFSLLQELGFEHRLTSLNNRNSTKLLIKLCPEICYQDAQKLATASMGIPLAIHLIKDLYKSGHHPQAILSGIKEDIGNITAVVGLEEKKELIAISLQYIKSQEPKTQEALKTLSYVFSGSFDELSAKALLLGTEFAKQDTLLRLKGNSLLHFDNAQKRLSIHPFYRRLVNEKEMISMEIKQTAFKRHANYFIQIINTATTLWFSKDSSNALKLLRSEQHNIFNLFEMSKHNCAHVIDNSSMLLLLDTSVVNTLYEVFKGNVLIEFFGQIQNSISHMDNPRSEEDIGLLLKECLVHLNVKEGQYAEVDMALLIYDFDKIQDTFPAKHAIRFLLDKAIFFIHKNSFNESAQSLVSVFKLLNEHLMKSSADNLIVCLGELLWEVSFLFYTYFHDINTKRKQYPTIEDSLWIEDLQEKMEISMLVDQLQVIEMPFKYNSPIEIDRTKSFCRSPDLQICLHHILEVAIEAQSKSLSIYVHLLGDNHTLTGFCYDRLAFLLHNREHYEKSIEYRNKAITVRKVVLDGYHPDIAWSFYGLGNSLELLGRLNEALDAYKLSVGIRKSYLGNHYLTAKSYFKVGHIYSKLNQFDEALDALSKTVEMRKVVNDDAESVARALCVYGDLLVSSDDKELKEKAEFVYQEENKYRLEIANNDEEKRLDLYEDERTGQGAHGWGRRVLDLDNVEEENKQLDWIRMQVSNQNIQFANFC</sequence>
<evidence type="ECO:0000313" key="2">
    <source>
        <dbReference type="EMBL" id="VDI82862.1"/>
    </source>
</evidence>
<dbReference type="EMBL" id="UYJE01010410">
    <property type="protein sequence ID" value="VDI82862.1"/>
    <property type="molecule type" value="Genomic_DNA"/>
</dbReference>
<dbReference type="SUPFAM" id="SSF52540">
    <property type="entry name" value="P-loop containing nucleoside triphosphate hydrolases"/>
    <property type="match status" value="1"/>
</dbReference>
<dbReference type="AlphaFoldDB" id="A0A8B6HPK2"/>
<dbReference type="SMART" id="SM00028">
    <property type="entry name" value="TPR"/>
    <property type="match status" value="3"/>
</dbReference>
<dbReference type="Pfam" id="PF13181">
    <property type="entry name" value="TPR_8"/>
    <property type="match status" value="1"/>
</dbReference>
<dbReference type="SUPFAM" id="SSF48452">
    <property type="entry name" value="TPR-like"/>
    <property type="match status" value="1"/>
</dbReference>
<accession>A0A8B6HPK2</accession>
<organism evidence="2 3">
    <name type="scientific">Mytilus galloprovincialis</name>
    <name type="common">Mediterranean mussel</name>
    <dbReference type="NCBI Taxonomy" id="29158"/>
    <lineage>
        <taxon>Eukaryota</taxon>
        <taxon>Metazoa</taxon>
        <taxon>Spiralia</taxon>
        <taxon>Lophotrochozoa</taxon>
        <taxon>Mollusca</taxon>
        <taxon>Bivalvia</taxon>
        <taxon>Autobranchia</taxon>
        <taxon>Pteriomorphia</taxon>
        <taxon>Mytilida</taxon>
        <taxon>Mytiloidea</taxon>
        <taxon>Mytilidae</taxon>
        <taxon>Mytilinae</taxon>
        <taxon>Mytilus</taxon>
    </lineage>
</organism>
<dbReference type="Proteomes" id="UP000596742">
    <property type="component" value="Unassembled WGS sequence"/>
</dbReference>
<dbReference type="Pfam" id="PF13424">
    <property type="entry name" value="TPR_12"/>
    <property type="match status" value="1"/>
</dbReference>
<evidence type="ECO:0000313" key="3">
    <source>
        <dbReference type="Proteomes" id="UP000596742"/>
    </source>
</evidence>
<gene>
    <name evidence="2" type="ORF">MGAL_10B057406</name>
</gene>
<dbReference type="PANTHER" id="PTHR47691">
    <property type="entry name" value="REGULATOR-RELATED"/>
    <property type="match status" value="1"/>
</dbReference>
<evidence type="ECO:0000256" key="1">
    <source>
        <dbReference type="PROSITE-ProRule" id="PRU00339"/>
    </source>
</evidence>
<keyword evidence="3" id="KW-1185">Reference proteome</keyword>
<comment type="caution">
    <text evidence="2">The sequence shown here is derived from an EMBL/GenBank/DDBJ whole genome shotgun (WGS) entry which is preliminary data.</text>
</comment>
<keyword evidence="1" id="KW-0802">TPR repeat</keyword>
<dbReference type="Gene3D" id="1.25.40.10">
    <property type="entry name" value="Tetratricopeptide repeat domain"/>
    <property type="match status" value="1"/>
</dbReference>
<protein>
    <submittedName>
        <fullName evidence="2">Uncharacterized protein</fullName>
    </submittedName>
</protein>
<name>A0A8B6HPK2_MYTGA</name>